<dbReference type="Gene3D" id="2.30.42.10">
    <property type="match status" value="1"/>
</dbReference>
<dbReference type="CDD" id="cd01777">
    <property type="entry name" value="FERM_F1_SNX27"/>
    <property type="match status" value="1"/>
</dbReference>
<evidence type="ECO:0000256" key="6">
    <source>
        <dbReference type="SAM" id="MobiDB-lite"/>
    </source>
</evidence>
<dbReference type="EMBL" id="PZQS01000013">
    <property type="protein sequence ID" value="PVD19642.1"/>
    <property type="molecule type" value="Genomic_DNA"/>
</dbReference>
<keyword evidence="11" id="KW-1185">Reference proteome</keyword>
<dbReference type="InterPro" id="IPR001478">
    <property type="entry name" value="PDZ"/>
</dbReference>
<feature type="domain" description="PDZ" evidence="7">
    <location>
        <begin position="24"/>
        <end position="117"/>
    </location>
</feature>
<comment type="caution">
    <text evidence="10">The sequence shown here is derived from an EMBL/GenBank/DDBJ whole genome shotgun (WGS) entry which is preliminary data.</text>
</comment>
<dbReference type="InterPro" id="IPR029071">
    <property type="entry name" value="Ubiquitin-like_domsf"/>
</dbReference>
<name>A0A2T7NET5_POMCA</name>
<dbReference type="InterPro" id="IPR037835">
    <property type="entry name" value="SNX27_RA"/>
</dbReference>
<dbReference type="SMART" id="SM00312">
    <property type="entry name" value="PX"/>
    <property type="match status" value="1"/>
</dbReference>
<comment type="subcellular location">
    <subcellularLocation>
        <location evidence="2">Early endosome</location>
    </subcellularLocation>
    <subcellularLocation>
        <location evidence="1">Endomembrane system</location>
        <topology evidence="1">Peripheral membrane protein</topology>
    </subcellularLocation>
</comment>
<dbReference type="STRING" id="400727.A0A2T7NET5"/>
<keyword evidence="3" id="KW-0967">Endosome</keyword>
<dbReference type="GO" id="GO:0005769">
    <property type="term" value="C:early endosome"/>
    <property type="evidence" value="ECO:0007669"/>
    <property type="project" value="UniProtKB-SubCell"/>
</dbReference>
<dbReference type="Pfam" id="PF00788">
    <property type="entry name" value="RA"/>
    <property type="match status" value="1"/>
</dbReference>
<dbReference type="GO" id="GO:0006886">
    <property type="term" value="P:intracellular protein transport"/>
    <property type="evidence" value="ECO:0007669"/>
    <property type="project" value="TreeGrafter"/>
</dbReference>
<dbReference type="InterPro" id="IPR036034">
    <property type="entry name" value="PDZ_sf"/>
</dbReference>
<dbReference type="SUPFAM" id="SSF54236">
    <property type="entry name" value="Ubiquitin-like"/>
    <property type="match status" value="1"/>
</dbReference>
<protein>
    <recommendedName>
        <fullName evidence="12">Sorting nexin-27</fullName>
    </recommendedName>
</protein>
<dbReference type="CDD" id="cd06886">
    <property type="entry name" value="PX_SNX27"/>
    <property type="match status" value="1"/>
</dbReference>
<feature type="domain" description="Ras-associating" evidence="9">
    <location>
        <begin position="254"/>
        <end position="342"/>
    </location>
</feature>
<dbReference type="InterPro" id="IPR000159">
    <property type="entry name" value="RA_dom"/>
</dbReference>
<accession>A0A2T7NET5</accession>
<evidence type="ECO:0000256" key="3">
    <source>
        <dbReference type="ARBA" id="ARBA00022753"/>
    </source>
</evidence>
<keyword evidence="4" id="KW-0446">Lipid-binding</keyword>
<evidence type="ECO:0008006" key="12">
    <source>
        <dbReference type="Google" id="ProtNLM"/>
    </source>
</evidence>
<dbReference type="Gene3D" id="3.10.20.90">
    <property type="entry name" value="Phosphatidylinositol 3-kinase Catalytic Subunit, Chain A, domain 1"/>
    <property type="match status" value="1"/>
</dbReference>
<dbReference type="OrthoDB" id="10036828at2759"/>
<dbReference type="PANTHER" id="PTHR12431:SF19">
    <property type="entry name" value="SORTING NEXIN-27"/>
    <property type="match status" value="1"/>
</dbReference>
<feature type="region of interest" description="Disordered" evidence="6">
    <location>
        <begin position="1"/>
        <end position="22"/>
    </location>
</feature>
<feature type="domain" description="PX" evidence="8">
    <location>
        <begin position="116"/>
        <end position="250"/>
    </location>
</feature>
<dbReference type="InterPro" id="IPR001683">
    <property type="entry name" value="PX_dom"/>
</dbReference>
<dbReference type="CDD" id="cd23070">
    <property type="entry name" value="PDZ_SNX27-like"/>
    <property type="match status" value="1"/>
</dbReference>
<evidence type="ECO:0000256" key="1">
    <source>
        <dbReference type="ARBA" id="ARBA00004184"/>
    </source>
</evidence>
<dbReference type="InterPro" id="IPR037833">
    <property type="entry name" value="SNX27_PX"/>
</dbReference>
<dbReference type="AlphaFoldDB" id="A0A2T7NET5"/>
<dbReference type="PROSITE" id="PS50195">
    <property type="entry name" value="PX"/>
    <property type="match status" value="1"/>
</dbReference>
<dbReference type="GO" id="GO:0007165">
    <property type="term" value="P:signal transduction"/>
    <property type="evidence" value="ECO:0007669"/>
    <property type="project" value="InterPro"/>
</dbReference>
<dbReference type="PROSITE" id="PS50106">
    <property type="entry name" value="PDZ"/>
    <property type="match status" value="1"/>
</dbReference>
<dbReference type="SMART" id="SM00228">
    <property type="entry name" value="PDZ"/>
    <property type="match status" value="1"/>
</dbReference>
<evidence type="ECO:0000259" key="8">
    <source>
        <dbReference type="PROSITE" id="PS50195"/>
    </source>
</evidence>
<dbReference type="Pfam" id="PF00595">
    <property type="entry name" value="PDZ"/>
    <property type="match status" value="1"/>
</dbReference>
<dbReference type="FunFam" id="3.30.1520.10:FF:000003">
    <property type="entry name" value="sorting nexin-27 isoform X2"/>
    <property type="match status" value="1"/>
</dbReference>
<dbReference type="PANTHER" id="PTHR12431">
    <property type="entry name" value="SORTING NEXIN 17 AND 27"/>
    <property type="match status" value="1"/>
</dbReference>
<dbReference type="FunFam" id="2.30.42.10:FF:000061">
    <property type="entry name" value="sorting nexin-27 isoform X2"/>
    <property type="match status" value="1"/>
</dbReference>
<evidence type="ECO:0000256" key="5">
    <source>
        <dbReference type="ARBA" id="ARBA00023136"/>
    </source>
</evidence>
<dbReference type="GO" id="GO:0032266">
    <property type="term" value="F:phosphatidylinositol-3-phosphate binding"/>
    <property type="evidence" value="ECO:0007669"/>
    <property type="project" value="InterPro"/>
</dbReference>
<organism evidence="10 11">
    <name type="scientific">Pomacea canaliculata</name>
    <name type="common">Golden apple snail</name>
    <dbReference type="NCBI Taxonomy" id="400727"/>
    <lineage>
        <taxon>Eukaryota</taxon>
        <taxon>Metazoa</taxon>
        <taxon>Spiralia</taxon>
        <taxon>Lophotrochozoa</taxon>
        <taxon>Mollusca</taxon>
        <taxon>Gastropoda</taxon>
        <taxon>Caenogastropoda</taxon>
        <taxon>Architaenioglossa</taxon>
        <taxon>Ampullarioidea</taxon>
        <taxon>Ampullariidae</taxon>
        <taxon>Pomacea</taxon>
    </lineage>
</organism>
<keyword evidence="5" id="KW-0472">Membrane</keyword>
<dbReference type="Gene3D" id="1.20.80.60">
    <property type="match status" value="1"/>
</dbReference>
<dbReference type="PROSITE" id="PS50200">
    <property type="entry name" value="RA"/>
    <property type="match status" value="1"/>
</dbReference>
<evidence type="ECO:0000259" key="9">
    <source>
        <dbReference type="PROSITE" id="PS50200"/>
    </source>
</evidence>
<evidence type="ECO:0000313" key="11">
    <source>
        <dbReference type="Proteomes" id="UP000245119"/>
    </source>
</evidence>
<proteinExistence type="predicted"/>
<gene>
    <name evidence="10" type="ORF">C0Q70_20132</name>
</gene>
<evidence type="ECO:0000259" key="7">
    <source>
        <dbReference type="PROSITE" id="PS50106"/>
    </source>
</evidence>
<dbReference type="Pfam" id="PF00787">
    <property type="entry name" value="PX"/>
    <property type="match status" value="1"/>
</dbReference>
<dbReference type="SUPFAM" id="SSF50156">
    <property type="entry name" value="PDZ domain-like"/>
    <property type="match status" value="1"/>
</dbReference>
<dbReference type="CDD" id="cd13338">
    <property type="entry name" value="FERM-like_C_SNX27"/>
    <property type="match status" value="1"/>
</dbReference>
<reference evidence="10 11" key="1">
    <citation type="submission" date="2018-04" db="EMBL/GenBank/DDBJ databases">
        <title>The genome of golden apple snail Pomacea canaliculata provides insight into stress tolerance and invasive adaptation.</title>
        <authorList>
            <person name="Liu C."/>
            <person name="Liu B."/>
            <person name="Ren Y."/>
            <person name="Zhang Y."/>
            <person name="Wang H."/>
            <person name="Li S."/>
            <person name="Jiang F."/>
            <person name="Yin L."/>
            <person name="Zhang G."/>
            <person name="Qian W."/>
            <person name="Fan W."/>
        </authorList>
    </citation>
    <scope>NUCLEOTIDE SEQUENCE [LARGE SCALE GENOMIC DNA]</scope>
    <source>
        <strain evidence="10">SZHN2017</strain>
        <tissue evidence="10">Muscle</tissue>
    </source>
</reference>
<dbReference type="InterPro" id="IPR036871">
    <property type="entry name" value="PX_dom_sf"/>
</dbReference>
<dbReference type="Gene3D" id="3.30.1520.10">
    <property type="entry name" value="Phox-like domain"/>
    <property type="match status" value="1"/>
</dbReference>
<evidence type="ECO:0000313" key="10">
    <source>
        <dbReference type="EMBL" id="PVD19642.1"/>
    </source>
</evidence>
<dbReference type="FunFam" id="3.10.20.90:FF:000210">
    <property type="entry name" value="Putative Sorting nexin-27"/>
    <property type="match status" value="1"/>
</dbReference>
<dbReference type="GO" id="GO:0032456">
    <property type="term" value="P:endocytic recycling"/>
    <property type="evidence" value="ECO:0007669"/>
    <property type="project" value="TreeGrafter"/>
</dbReference>
<evidence type="ECO:0000256" key="4">
    <source>
        <dbReference type="ARBA" id="ARBA00023121"/>
    </source>
</evidence>
<dbReference type="SUPFAM" id="SSF64268">
    <property type="entry name" value="PX domain"/>
    <property type="match status" value="1"/>
</dbReference>
<dbReference type="InterPro" id="IPR037827">
    <property type="entry name" value="SNX27_FERM-like_dom"/>
</dbReference>
<dbReference type="Proteomes" id="UP000245119">
    <property type="component" value="Linkage Group LG13"/>
</dbReference>
<evidence type="ECO:0000256" key="2">
    <source>
        <dbReference type="ARBA" id="ARBA00004412"/>
    </source>
</evidence>
<sequence length="553" mass="62777">MADSDEDSTPSPPEGKQPELGPRIVTITKTSTGFGFNVRGQISEGGVLKSINGVLYAPLQHVSAVLEGGAAQKAGIRKGDRILEVNGINVEGATHKQVVDFIRSGGDTLTLTVISVPEQVAEKLEPSDDSSGPSYIDYSERRSLPISIPDYHYVESNNEKYVVFNIYMAGRHLCSRRYREFDNLHQSLKREFPDYTFPKLPGKKLFQLSEQQLDQRRRGLEQYLEKVCAVRVIGESDLMQDFLAAGELDDDTNSEVELKVLLPDKTICVVTVHRSDNADSVYKAVAAKVGLGEATSYFYLFETVEYNFAERKLQPHELPHNIYIQNYSTATATCLMLKRWLFSLARETTLNSNEKALGFFFWQAVEDVNRGLLKATDKLYELKALREAVKMLEYLKIVRHLEGYGEVVFPHCSCDSRRDGHVIAMIGLQCFKLQACKEDGTPEVQVIEFAWKDVKSYEVDEEGMSFNFEYDRPGKKPRLVKIFTQYTVNPVQTQELTESAGWQELPVLENLSGTFTIFVQFWFFFSAAYLPLSKNNYTFQAEWDSDAIYRHCC</sequence>